<gene>
    <name evidence="2" type="ORF">GENT5_09450</name>
</gene>
<evidence type="ECO:0000259" key="1">
    <source>
        <dbReference type="Pfam" id="PF00483"/>
    </source>
</evidence>
<dbReference type="Gene3D" id="3.90.550.10">
    <property type="entry name" value="Spore Coat Polysaccharide Biosynthesis Protein SpsA, Chain A"/>
    <property type="match status" value="1"/>
</dbReference>
<name>A0ABN6KZ16_9FLAO</name>
<evidence type="ECO:0000313" key="2">
    <source>
        <dbReference type="EMBL" id="BDB54640.1"/>
    </source>
</evidence>
<dbReference type="Pfam" id="PF00483">
    <property type="entry name" value="NTP_transferase"/>
    <property type="match status" value="1"/>
</dbReference>
<accession>A0ABN6KZ16</accession>
<protein>
    <submittedName>
        <fullName evidence="2">Nucleotidyltransferase</fullName>
    </submittedName>
</protein>
<dbReference type="InterPro" id="IPR029044">
    <property type="entry name" value="Nucleotide-diphossugar_trans"/>
</dbReference>
<reference evidence="2 3" key="1">
    <citation type="journal article" date="2022" name="Int. J. Syst. Evol. Microbiol.">
        <title>Flavobacterium ammonificans sp. nov. and Flavobacterium ammoniigenes sp. nov., ammonifying bacteria isolated from surface river water.</title>
        <authorList>
            <person name="Watanabe K."/>
            <person name="Kitamura T."/>
            <person name="Ogata Y."/>
            <person name="Shindo C."/>
            <person name="Suda W."/>
        </authorList>
    </citation>
    <scope>NUCLEOTIDE SEQUENCE [LARGE SCALE GENOMIC DNA]</scope>
    <source>
        <strain evidence="2 3">GENT5</strain>
    </source>
</reference>
<dbReference type="InterPro" id="IPR005835">
    <property type="entry name" value="NTP_transferase_dom"/>
</dbReference>
<sequence length="307" mass="34442">MEHFSSPKTLLIMAGGLGSRYQGLKQVDGITSDGATVLEFSMYDAIAAGFAKIVIIINSHLPVSYLARLTDIATRKKFELHLVSQTIDKLIPEEFSYLLQERQKPWGTAHAILCAKETIQEPFVVINADDYYGKLAFIEMAEYINKGHIQQNQFAMVAYPVSATLSENGAVSRGICTLSNEGYLEQVIERTKIAREGNTIVFIEKGEKEIIASDALVSMNFWGFHPTVFEDLEKAFHAFLKAVPEPTSEIYIPTEVQGLIDSKSVKVKVLHTSDRWHGITYPEDKEQLVGFISECVENQLYPSNLWE</sequence>
<dbReference type="EMBL" id="AP025184">
    <property type="protein sequence ID" value="BDB54640.1"/>
    <property type="molecule type" value="Genomic_DNA"/>
</dbReference>
<feature type="domain" description="Nucleotidyl transferase" evidence="1">
    <location>
        <begin position="11"/>
        <end position="232"/>
    </location>
</feature>
<keyword evidence="3" id="KW-1185">Reference proteome</keyword>
<dbReference type="SUPFAM" id="SSF53448">
    <property type="entry name" value="Nucleotide-diphospho-sugar transferases"/>
    <property type="match status" value="1"/>
</dbReference>
<organism evidence="2 3">
    <name type="scientific">Flavobacterium ammoniigenes</name>
    <dbReference type="NCBI Taxonomy" id="1751095"/>
    <lineage>
        <taxon>Bacteria</taxon>
        <taxon>Pseudomonadati</taxon>
        <taxon>Bacteroidota</taxon>
        <taxon>Flavobacteriia</taxon>
        <taxon>Flavobacteriales</taxon>
        <taxon>Flavobacteriaceae</taxon>
        <taxon>Flavobacterium</taxon>
    </lineage>
</organism>
<evidence type="ECO:0000313" key="3">
    <source>
        <dbReference type="Proteomes" id="UP001319867"/>
    </source>
</evidence>
<reference evidence="2 3" key="2">
    <citation type="journal article" date="2022" name="Microorganisms">
        <title>Complete Genome Sequences of Two Flavobacterium ammonificans Strains and a Flavobacterium ammoniigenes Strain of Ammonifying Bacterioplankton Isolated from Surface River Water.</title>
        <authorList>
            <person name="Suda W."/>
            <person name="Ogata Y."/>
            <person name="Shindo C."/>
            <person name="Watanabe K."/>
        </authorList>
    </citation>
    <scope>NUCLEOTIDE SEQUENCE [LARGE SCALE GENOMIC DNA]</scope>
    <source>
        <strain evidence="2 3">GENT5</strain>
    </source>
</reference>
<dbReference type="Proteomes" id="UP001319867">
    <property type="component" value="Chromosome"/>
</dbReference>
<proteinExistence type="predicted"/>